<protein>
    <submittedName>
        <fullName evidence="5">Ig-like domain-containing protein</fullName>
    </submittedName>
</protein>
<proteinExistence type="predicted"/>
<dbReference type="Proteomes" id="UP000658202">
    <property type="component" value="Unassembled WGS sequence"/>
</dbReference>
<comment type="caution">
    <text evidence="5">The sequence shown here is derived from an EMBL/GenBank/DDBJ whole genome shotgun (WGS) entry which is preliminary data.</text>
</comment>
<gene>
    <name evidence="5" type="ORF">BXY58_0003</name>
    <name evidence="4" type="ORF">GCM10007332_00030</name>
</gene>
<reference evidence="7" key="3">
    <citation type="journal article" date="2019" name="Int. J. Syst. Evol. Microbiol.">
        <title>The Global Catalogue of Microorganisms (GCM) 10K type strain sequencing project: providing services to taxonomists for standard genome sequencing and annotation.</title>
        <authorList>
            <consortium name="The Broad Institute Genomics Platform"/>
            <consortium name="The Broad Institute Genome Sequencing Center for Infectious Disease"/>
            <person name="Wu L."/>
            <person name="Ma J."/>
        </authorList>
    </citation>
    <scope>NUCLEOTIDE SEQUENCE [LARGE SCALE GENOMIC DNA]</scope>
    <source>
        <strain evidence="7">CCM 8490</strain>
    </source>
</reference>
<feature type="domain" description="SbsA Ig-like" evidence="3">
    <location>
        <begin position="29"/>
        <end position="132"/>
    </location>
</feature>
<dbReference type="OrthoDB" id="9809989at2"/>
<evidence type="ECO:0000256" key="2">
    <source>
        <dbReference type="SAM" id="SignalP"/>
    </source>
</evidence>
<dbReference type="EMBL" id="BMCW01000001">
    <property type="protein sequence ID" value="GGG42467.1"/>
    <property type="molecule type" value="Genomic_DNA"/>
</dbReference>
<evidence type="ECO:0000313" key="5">
    <source>
        <dbReference type="EMBL" id="RKE89445.1"/>
    </source>
</evidence>
<sequence length="550" mass="62747">MKQFLLWLFAALFLVSCARVGSPVGGDKDTIPPKMIGSNIDTTRINVPRDIKKLRIDFDEYVTLKDISKNLIVSPPIKYTKIIPSSTGNKYLQIEWKDSLLANTTYNFNFGNSVVDLNESNALPYFNFAFSTGEKIDDLYISGTITDALGDNKNSEGKEKNLVIGLYQVKDTMNYRQKPYYITKADPDGYFELNYLTPGKYRIIGFDDENNNSIYDTGKESIAFQKEEINLENSISGLKLKTFPSQKMVKYKEMSVSTGGVLMTFEGNPEKVVVKTVGDKPADYKVTHKAKSDSVRIWFDAAKENIGATVSENLKFSYDTGSKQDTMSIFYKKPAKEDMTIANPFSNKLAPETDFRFSSNYIINKIQPENWKLEADSITQDFTARISELDSTQVIVKSNFVSGKKYKLTVPKNTVISFYNKSSESVRFDFEAAKPEEFGSFTANLINPPSQKFWLQLLNEKNEPIYQQYTNQPVVKFINLKPGTYRLRMLVDNNDNGYWDSSDFTNDILPEDAYLFKKAGDKEVMSKINVRPMWEINENWDITKEEQSVN</sequence>
<dbReference type="Pfam" id="PF13205">
    <property type="entry name" value="Big_5"/>
    <property type="match status" value="1"/>
</dbReference>
<dbReference type="Proteomes" id="UP000285906">
    <property type="component" value="Unassembled WGS sequence"/>
</dbReference>
<evidence type="ECO:0000313" key="7">
    <source>
        <dbReference type="Proteomes" id="UP000658202"/>
    </source>
</evidence>
<dbReference type="PROSITE" id="PS51257">
    <property type="entry name" value="PROKAR_LIPOPROTEIN"/>
    <property type="match status" value="1"/>
</dbReference>
<keyword evidence="1 2" id="KW-0732">Signal</keyword>
<reference evidence="4" key="1">
    <citation type="journal article" date="2014" name="Int. J. Syst. Evol. Microbiol.">
        <title>Complete genome of a new Firmicutes species belonging to the dominant human colonic microbiota ('Ruminococcus bicirculans') reveals two chromosomes and a selective capacity to utilize plant glucans.</title>
        <authorList>
            <consortium name="NISC Comparative Sequencing Program"/>
            <person name="Wegmann U."/>
            <person name="Louis P."/>
            <person name="Goesmann A."/>
            <person name="Henrissat B."/>
            <person name="Duncan S.H."/>
            <person name="Flint H.J."/>
        </authorList>
    </citation>
    <scope>NUCLEOTIDE SEQUENCE</scope>
    <source>
        <strain evidence="4">CCM 8490</strain>
    </source>
</reference>
<dbReference type="RefSeq" id="WP_120211765.1">
    <property type="nucleotide sequence ID" value="NZ_BMCW01000001.1"/>
</dbReference>
<dbReference type="AlphaFoldDB" id="A0A420DC40"/>
<feature type="chain" id="PRO_5019218399" evidence="2">
    <location>
        <begin position="19"/>
        <end position="550"/>
    </location>
</feature>
<organism evidence="5 6">
    <name type="scientific">Epilithonimonas arachidiradicis</name>
    <dbReference type="NCBI Taxonomy" id="1617282"/>
    <lineage>
        <taxon>Bacteria</taxon>
        <taxon>Pseudomonadati</taxon>
        <taxon>Bacteroidota</taxon>
        <taxon>Flavobacteriia</taxon>
        <taxon>Flavobacteriales</taxon>
        <taxon>Weeksellaceae</taxon>
        <taxon>Chryseobacterium group</taxon>
        <taxon>Epilithonimonas</taxon>
    </lineage>
</organism>
<evidence type="ECO:0000313" key="4">
    <source>
        <dbReference type="EMBL" id="GGG42467.1"/>
    </source>
</evidence>
<evidence type="ECO:0000256" key="1">
    <source>
        <dbReference type="ARBA" id="ARBA00022729"/>
    </source>
</evidence>
<reference evidence="4" key="4">
    <citation type="submission" date="2024-05" db="EMBL/GenBank/DDBJ databases">
        <authorList>
            <person name="Sun Q."/>
            <person name="Sedlacek I."/>
        </authorList>
    </citation>
    <scope>NUCLEOTIDE SEQUENCE</scope>
    <source>
        <strain evidence="4">CCM 8490</strain>
    </source>
</reference>
<evidence type="ECO:0000259" key="3">
    <source>
        <dbReference type="Pfam" id="PF13205"/>
    </source>
</evidence>
<feature type="signal peptide" evidence="2">
    <location>
        <begin position="1"/>
        <end position="18"/>
    </location>
</feature>
<reference evidence="5 6" key="2">
    <citation type="submission" date="2018-09" db="EMBL/GenBank/DDBJ databases">
        <title>Genomic Encyclopedia of Archaeal and Bacterial Type Strains, Phase II (KMG-II): from individual species to whole genera.</title>
        <authorList>
            <person name="Goeker M."/>
        </authorList>
    </citation>
    <scope>NUCLEOTIDE SEQUENCE [LARGE SCALE GENOMIC DNA]</scope>
    <source>
        <strain evidence="5 6">DSM 27620</strain>
    </source>
</reference>
<evidence type="ECO:0000313" key="6">
    <source>
        <dbReference type="Proteomes" id="UP000285906"/>
    </source>
</evidence>
<dbReference type="EMBL" id="RAQH01000001">
    <property type="protein sequence ID" value="RKE89445.1"/>
    <property type="molecule type" value="Genomic_DNA"/>
</dbReference>
<dbReference type="InterPro" id="IPR032812">
    <property type="entry name" value="SbsA_Ig"/>
</dbReference>
<accession>A0A420DC40</accession>
<keyword evidence="7" id="KW-1185">Reference proteome</keyword>
<name>A0A420DC40_9FLAO</name>